<organism evidence="4 5">
    <name type="scientific">Aulographum hederae CBS 113979</name>
    <dbReference type="NCBI Taxonomy" id="1176131"/>
    <lineage>
        <taxon>Eukaryota</taxon>
        <taxon>Fungi</taxon>
        <taxon>Dikarya</taxon>
        <taxon>Ascomycota</taxon>
        <taxon>Pezizomycotina</taxon>
        <taxon>Dothideomycetes</taxon>
        <taxon>Pleosporomycetidae</taxon>
        <taxon>Aulographales</taxon>
        <taxon>Aulographaceae</taxon>
    </lineage>
</organism>
<dbReference type="PANTHER" id="PTHR12828">
    <property type="entry name" value="PROTEASOME MATURATION PROTEIN UMP1"/>
    <property type="match status" value="1"/>
</dbReference>
<dbReference type="AlphaFoldDB" id="A0A6G1GQE4"/>
<dbReference type="OrthoDB" id="15001at2759"/>
<sequence>MSLRFIPPSAHPSSTTPHLSAPSAPGVHDTLRANLSLTSPAPLKTPSTTVTTTTLQSAHPLEARLAGWRAAEDARRMEGLRRTYGAAEPIRRGLELATVRAGEWRPRALGGSACVHSDILSGRDWEMDWEDVFVGEEMRHVPDFHTEMEHNLRMNW</sequence>
<dbReference type="GO" id="GO:0005634">
    <property type="term" value="C:nucleus"/>
    <property type="evidence" value="ECO:0007669"/>
    <property type="project" value="TreeGrafter"/>
</dbReference>
<keyword evidence="1" id="KW-0143">Chaperone</keyword>
<dbReference type="Proteomes" id="UP000800041">
    <property type="component" value="Unassembled WGS sequence"/>
</dbReference>
<name>A0A6G1GQE4_9PEZI</name>
<evidence type="ECO:0000256" key="3">
    <source>
        <dbReference type="SAM" id="MobiDB-lite"/>
    </source>
</evidence>
<evidence type="ECO:0000256" key="2">
    <source>
        <dbReference type="ARBA" id="ARBA00043974"/>
    </source>
</evidence>
<accession>A0A6G1GQE4</accession>
<proteinExistence type="inferred from homology"/>
<dbReference type="InterPro" id="IPR008012">
    <property type="entry name" value="Ump1"/>
</dbReference>
<comment type="similarity">
    <text evidence="2">Belongs to the POMP/UMP1 family.</text>
</comment>
<evidence type="ECO:0000313" key="5">
    <source>
        <dbReference type="Proteomes" id="UP000800041"/>
    </source>
</evidence>
<protein>
    <recommendedName>
        <fullName evidence="6">Proteasome maturation factor UMP1</fullName>
    </recommendedName>
</protein>
<evidence type="ECO:0008006" key="6">
    <source>
        <dbReference type="Google" id="ProtNLM"/>
    </source>
</evidence>
<feature type="compositionally biased region" description="Low complexity" evidence="3">
    <location>
        <begin position="7"/>
        <end position="20"/>
    </location>
</feature>
<dbReference type="PANTHER" id="PTHR12828:SF3">
    <property type="entry name" value="PROTEASOME MATURATION PROTEIN"/>
    <property type="match status" value="1"/>
</dbReference>
<evidence type="ECO:0000256" key="1">
    <source>
        <dbReference type="ARBA" id="ARBA00023186"/>
    </source>
</evidence>
<evidence type="ECO:0000313" key="4">
    <source>
        <dbReference type="EMBL" id="KAF1982969.1"/>
    </source>
</evidence>
<dbReference type="EMBL" id="ML977179">
    <property type="protein sequence ID" value="KAF1982969.1"/>
    <property type="molecule type" value="Genomic_DNA"/>
</dbReference>
<dbReference type="Pfam" id="PF05348">
    <property type="entry name" value="UMP1"/>
    <property type="match status" value="1"/>
</dbReference>
<keyword evidence="5" id="KW-1185">Reference proteome</keyword>
<dbReference type="GO" id="GO:0005737">
    <property type="term" value="C:cytoplasm"/>
    <property type="evidence" value="ECO:0007669"/>
    <property type="project" value="TreeGrafter"/>
</dbReference>
<feature type="region of interest" description="Disordered" evidence="3">
    <location>
        <begin position="1"/>
        <end position="28"/>
    </location>
</feature>
<gene>
    <name evidence="4" type="ORF">K402DRAFT_397107</name>
</gene>
<dbReference type="GO" id="GO:0043248">
    <property type="term" value="P:proteasome assembly"/>
    <property type="evidence" value="ECO:0007669"/>
    <property type="project" value="InterPro"/>
</dbReference>
<reference evidence="4" key="1">
    <citation type="journal article" date="2020" name="Stud. Mycol.">
        <title>101 Dothideomycetes genomes: a test case for predicting lifestyles and emergence of pathogens.</title>
        <authorList>
            <person name="Haridas S."/>
            <person name="Albert R."/>
            <person name="Binder M."/>
            <person name="Bloem J."/>
            <person name="Labutti K."/>
            <person name="Salamov A."/>
            <person name="Andreopoulos B."/>
            <person name="Baker S."/>
            <person name="Barry K."/>
            <person name="Bills G."/>
            <person name="Bluhm B."/>
            <person name="Cannon C."/>
            <person name="Castanera R."/>
            <person name="Culley D."/>
            <person name="Daum C."/>
            <person name="Ezra D."/>
            <person name="Gonzalez J."/>
            <person name="Henrissat B."/>
            <person name="Kuo A."/>
            <person name="Liang C."/>
            <person name="Lipzen A."/>
            <person name="Lutzoni F."/>
            <person name="Magnuson J."/>
            <person name="Mondo S."/>
            <person name="Nolan M."/>
            <person name="Ohm R."/>
            <person name="Pangilinan J."/>
            <person name="Park H.-J."/>
            <person name="Ramirez L."/>
            <person name="Alfaro M."/>
            <person name="Sun H."/>
            <person name="Tritt A."/>
            <person name="Yoshinaga Y."/>
            <person name="Zwiers L.-H."/>
            <person name="Turgeon B."/>
            <person name="Goodwin S."/>
            <person name="Spatafora J."/>
            <person name="Crous P."/>
            <person name="Grigoriev I."/>
        </authorList>
    </citation>
    <scope>NUCLEOTIDE SEQUENCE</scope>
    <source>
        <strain evidence="4">CBS 113979</strain>
    </source>
</reference>